<dbReference type="AlphaFoldDB" id="A0A4Z0ZD38"/>
<gene>
    <name evidence="2" type="ORF">E0Z10_g2178</name>
</gene>
<evidence type="ECO:0000256" key="1">
    <source>
        <dbReference type="SAM" id="MobiDB-lite"/>
    </source>
</evidence>
<keyword evidence="3" id="KW-1185">Reference proteome</keyword>
<name>A0A4Z0ZD38_9PEZI</name>
<dbReference type="OrthoDB" id="4779412at2759"/>
<sequence>MPSMENTMVQGGKPPRENQLGDGAEQIYDEGRTQDQTAGSQPAQTTSEVSHYTPVIGNGSIGNQPSQLTIFCPQIFVNCTAKTIYRECAIPSRMRYKYPAGSFHTSCGHAIPLSIHARTPKEQMAILGGSMGDAIVPLRYGMPGTEKMFYLFTQPKITGQFWNQLLSSPYIGSGYLVSVLRRDINSIIAQTYPEVLWNTAFLDGLLDYQWTEDTQEINQPWLDYNTATSTYMLRVYGMTSRDLVGLGNGDNSTTNGDPGPSNSTSGNARTSPTLEDSNNSALGDNLSLSSSMFVSGGEEVDWESVL</sequence>
<evidence type="ECO:0000313" key="2">
    <source>
        <dbReference type="EMBL" id="TGJ86612.1"/>
    </source>
</evidence>
<feature type="compositionally biased region" description="Polar residues" evidence="1">
    <location>
        <begin position="249"/>
        <end position="282"/>
    </location>
</feature>
<reference evidence="2 3" key="1">
    <citation type="submission" date="2019-03" db="EMBL/GenBank/DDBJ databases">
        <title>Draft genome sequence of Xylaria hypoxylon DSM 108379, a ubiquitous saprotrophic-parasitic fungi on hardwood.</title>
        <authorList>
            <person name="Buettner E."/>
            <person name="Leonhardt S."/>
            <person name="Gebauer A.M."/>
            <person name="Liers C."/>
            <person name="Hofrichter M."/>
            <person name="Kellner H."/>
        </authorList>
    </citation>
    <scope>NUCLEOTIDE SEQUENCE [LARGE SCALE GENOMIC DNA]</scope>
    <source>
        <strain evidence="2 3">DSM 108379</strain>
    </source>
</reference>
<feature type="region of interest" description="Disordered" evidence="1">
    <location>
        <begin position="1"/>
        <end position="49"/>
    </location>
</feature>
<proteinExistence type="predicted"/>
<comment type="caution">
    <text evidence="2">The sequence shown here is derived from an EMBL/GenBank/DDBJ whole genome shotgun (WGS) entry which is preliminary data.</text>
</comment>
<feature type="region of interest" description="Disordered" evidence="1">
    <location>
        <begin position="246"/>
        <end position="282"/>
    </location>
</feature>
<protein>
    <submittedName>
        <fullName evidence="2">Uncharacterized protein</fullName>
    </submittedName>
</protein>
<organism evidence="2 3">
    <name type="scientific">Xylaria hypoxylon</name>
    <dbReference type="NCBI Taxonomy" id="37992"/>
    <lineage>
        <taxon>Eukaryota</taxon>
        <taxon>Fungi</taxon>
        <taxon>Dikarya</taxon>
        <taxon>Ascomycota</taxon>
        <taxon>Pezizomycotina</taxon>
        <taxon>Sordariomycetes</taxon>
        <taxon>Xylariomycetidae</taxon>
        <taxon>Xylariales</taxon>
        <taxon>Xylariaceae</taxon>
        <taxon>Xylaria</taxon>
    </lineage>
</organism>
<feature type="compositionally biased region" description="Polar residues" evidence="1">
    <location>
        <begin position="34"/>
        <end position="49"/>
    </location>
</feature>
<accession>A0A4Z0ZD38</accession>
<dbReference type="EMBL" id="SKBN01000025">
    <property type="protein sequence ID" value="TGJ86612.1"/>
    <property type="molecule type" value="Genomic_DNA"/>
</dbReference>
<dbReference type="Proteomes" id="UP000297716">
    <property type="component" value="Unassembled WGS sequence"/>
</dbReference>
<evidence type="ECO:0000313" key="3">
    <source>
        <dbReference type="Proteomes" id="UP000297716"/>
    </source>
</evidence>